<dbReference type="EMBL" id="VSSQ01004436">
    <property type="protein sequence ID" value="MPM25192.1"/>
    <property type="molecule type" value="Genomic_DNA"/>
</dbReference>
<name>A0A644Y976_9ZZZZ</name>
<comment type="caution">
    <text evidence="1">The sequence shown here is derived from an EMBL/GenBank/DDBJ whole genome shotgun (WGS) entry which is preliminary data.</text>
</comment>
<accession>A0A644Y976</accession>
<proteinExistence type="predicted"/>
<protein>
    <submittedName>
        <fullName evidence="1">Uncharacterized protein</fullName>
    </submittedName>
</protein>
<sequence>MAYAIMAENMMTRAVDVTVTYTEFKIQVTKSSLFARSSWYAASVGFLGMKEMLKSYNSFSVRMEYEPMTANGARTMKQRKSSTSVVRIR</sequence>
<reference evidence="1" key="1">
    <citation type="submission" date="2019-08" db="EMBL/GenBank/DDBJ databases">
        <authorList>
            <person name="Kucharzyk K."/>
            <person name="Murdoch R.W."/>
            <person name="Higgins S."/>
            <person name="Loffler F."/>
        </authorList>
    </citation>
    <scope>NUCLEOTIDE SEQUENCE</scope>
</reference>
<dbReference type="AlphaFoldDB" id="A0A644Y976"/>
<organism evidence="1">
    <name type="scientific">bioreactor metagenome</name>
    <dbReference type="NCBI Taxonomy" id="1076179"/>
    <lineage>
        <taxon>unclassified sequences</taxon>
        <taxon>metagenomes</taxon>
        <taxon>ecological metagenomes</taxon>
    </lineage>
</organism>
<gene>
    <name evidence="1" type="ORF">SDC9_71682</name>
</gene>
<evidence type="ECO:0000313" key="1">
    <source>
        <dbReference type="EMBL" id="MPM25192.1"/>
    </source>
</evidence>